<dbReference type="Pfam" id="PF00589">
    <property type="entry name" value="Phage_integrase"/>
    <property type="match status" value="1"/>
</dbReference>
<comment type="caution">
    <text evidence="8">The sequence shown here is derived from an EMBL/GenBank/DDBJ whole genome shotgun (WGS) entry which is preliminary data.</text>
</comment>
<proteinExistence type="inferred from homology"/>
<dbReference type="RefSeq" id="WP_278018133.1">
    <property type="nucleotide sequence ID" value="NZ_JARRRY010000004.1"/>
</dbReference>
<dbReference type="InterPro" id="IPR044068">
    <property type="entry name" value="CB"/>
</dbReference>
<keyword evidence="2" id="KW-0229">DNA integration</keyword>
<evidence type="ECO:0000313" key="8">
    <source>
        <dbReference type="EMBL" id="MDG5754188.1"/>
    </source>
</evidence>
<evidence type="ECO:0000256" key="5">
    <source>
        <dbReference type="PROSITE-ProRule" id="PRU01248"/>
    </source>
</evidence>
<evidence type="ECO:0000259" key="6">
    <source>
        <dbReference type="PROSITE" id="PS51898"/>
    </source>
</evidence>
<keyword evidence="3 5" id="KW-0238">DNA-binding</keyword>
<dbReference type="EMBL" id="JARULN010000007">
    <property type="protein sequence ID" value="MDG5754188.1"/>
    <property type="molecule type" value="Genomic_DNA"/>
</dbReference>
<protein>
    <submittedName>
        <fullName evidence="8">Tyrosine-type recombinase/integrase</fullName>
    </submittedName>
</protein>
<organism evidence="8 9">
    <name type="scientific">Ectobacillus antri</name>
    <dbReference type="NCBI Taxonomy" id="2486280"/>
    <lineage>
        <taxon>Bacteria</taxon>
        <taxon>Bacillati</taxon>
        <taxon>Bacillota</taxon>
        <taxon>Bacilli</taxon>
        <taxon>Bacillales</taxon>
        <taxon>Bacillaceae</taxon>
        <taxon>Ectobacillus</taxon>
    </lineage>
</organism>
<dbReference type="Pfam" id="PF14659">
    <property type="entry name" value="Phage_int_SAM_3"/>
    <property type="match status" value="1"/>
</dbReference>
<evidence type="ECO:0000256" key="1">
    <source>
        <dbReference type="ARBA" id="ARBA00008857"/>
    </source>
</evidence>
<gene>
    <name evidence="8" type="ORF">P6P90_09415</name>
</gene>
<keyword evidence="4" id="KW-0233">DNA recombination</keyword>
<dbReference type="InterPro" id="IPR004107">
    <property type="entry name" value="Integrase_SAM-like_N"/>
</dbReference>
<evidence type="ECO:0000256" key="2">
    <source>
        <dbReference type="ARBA" id="ARBA00022908"/>
    </source>
</evidence>
<dbReference type="InterPro" id="IPR002104">
    <property type="entry name" value="Integrase_catalytic"/>
</dbReference>
<dbReference type="PANTHER" id="PTHR30349:SF41">
    <property type="entry name" value="INTEGRASE_RECOMBINASE PROTEIN MJ0367-RELATED"/>
    <property type="match status" value="1"/>
</dbReference>
<keyword evidence="9" id="KW-1185">Reference proteome</keyword>
<feature type="domain" description="Tyr recombinase" evidence="6">
    <location>
        <begin position="171"/>
        <end position="369"/>
    </location>
</feature>
<reference evidence="8 9" key="1">
    <citation type="submission" date="2023-04" db="EMBL/GenBank/DDBJ databases">
        <title>Ectobacillus antri isolated from activated sludge.</title>
        <authorList>
            <person name="Yan P."/>
            <person name="Liu X."/>
        </authorList>
    </citation>
    <scope>NUCLEOTIDE SEQUENCE [LARGE SCALE GENOMIC DNA]</scope>
    <source>
        <strain evidence="8 9">C18H</strain>
    </source>
</reference>
<evidence type="ECO:0000259" key="7">
    <source>
        <dbReference type="PROSITE" id="PS51900"/>
    </source>
</evidence>
<dbReference type="SUPFAM" id="SSF56349">
    <property type="entry name" value="DNA breaking-rejoining enzymes"/>
    <property type="match status" value="1"/>
</dbReference>
<sequence length="378" mass="43263">MDFDKILKHGKKGFYFRTDVGKDPVTGKRTQKSFGPYKNKAEAKKAFIEIKNHVNEGSYFEPSDQLFEGFITEWFETIYKTQVHVSTAESRKYMIEKRVIPYFKKRPLKGMTKQLMAKFIADQANDGCSAAYIKNLYSLLNQAFDTAVDWKLIKENPIKGIKKPSVKSGNKTDKTWGKEEINAFLLMASERGVTVPYILSINTGLRRGELLALTWKDLDWENGTIRIDKSVYRVKGEGLKIGPTKTENSNRTIPLADYVINVLRQHKAVQESIKDYYGEGFNPLDLVFPSENGNIMDPDNFSRQFRKIVEKLQVKKISLHGLRHTHATILMKAGVNAKVVADRLGHSRVQITLDYYTHTDEEVQKQTSEILAGFLHNE</sequence>
<dbReference type="Pfam" id="PF14657">
    <property type="entry name" value="Arm-DNA-bind_4"/>
    <property type="match status" value="1"/>
</dbReference>
<dbReference type="InterPro" id="IPR028259">
    <property type="entry name" value="AP2-like_int_N"/>
</dbReference>
<comment type="similarity">
    <text evidence="1">Belongs to the 'phage' integrase family.</text>
</comment>
<evidence type="ECO:0000256" key="4">
    <source>
        <dbReference type="ARBA" id="ARBA00023172"/>
    </source>
</evidence>
<dbReference type="Proteomes" id="UP001218246">
    <property type="component" value="Unassembled WGS sequence"/>
</dbReference>
<dbReference type="PANTHER" id="PTHR30349">
    <property type="entry name" value="PHAGE INTEGRASE-RELATED"/>
    <property type="match status" value="1"/>
</dbReference>
<dbReference type="InterPro" id="IPR010998">
    <property type="entry name" value="Integrase_recombinase_N"/>
</dbReference>
<dbReference type="Gene3D" id="1.10.443.10">
    <property type="entry name" value="Intergrase catalytic core"/>
    <property type="match status" value="1"/>
</dbReference>
<evidence type="ECO:0000313" key="9">
    <source>
        <dbReference type="Proteomes" id="UP001218246"/>
    </source>
</evidence>
<dbReference type="InterPro" id="IPR013762">
    <property type="entry name" value="Integrase-like_cat_sf"/>
</dbReference>
<name>A0ABT6H5Y1_9BACI</name>
<accession>A0ABT6H5Y1</accession>
<dbReference type="PROSITE" id="PS51900">
    <property type="entry name" value="CB"/>
    <property type="match status" value="1"/>
</dbReference>
<dbReference type="InterPro" id="IPR050090">
    <property type="entry name" value="Tyrosine_recombinase_XerCD"/>
</dbReference>
<dbReference type="InterPro" id="IPR011010">
    <property type="entry name" value="DNA_brk_join_enz"/>
</dbReference>
<evidence type="ECO:0000256" key="3">
    <source>
        <dbReference type="ARBA" id="ARBA00023125"/>
    </source>
</evidence>
<dbReference type="Gene3D" id="1.10.150.130">
    <property type="match status" value="1"/>
</dbReference>
<dbReference type="PROSITE" id="PS51898">
    <property type="entry name" value="TYR_RECOMBINASE"/>
    <property type="match status" value="1"/>
</dbReference>
<feature type="domain" description="Core-binding (CB)" evidence="7">
    <location>
        <begin position="65"/>
        <end position="148"/>
    </location>
</feature>
<dbReference type="CDD" id="cd01189">
    <property type="entry name" value="INT_ICEBs1_C_like"/>
    <property type="match status" value="1"/>
</dbReference>